<dbReference type="EMBL" id="CAXAMM010000736">
    <property type="protein sequence ID" value="CAK8988707.1"/>
    <property type="molecule type" value="Genomic_DNA"/>
</dbReference>
<keyword evidence="2" id="KW-1185">Reference proteome</keyword>
<accession>A0ABP0HEX3</accession>
<evidence type="ECO:0000313" key="1">
    <source>
        <dbReference type="EMBL" id="CAK8988707.1"/>
    </source>
</evidence>
<evidence type="ECO:0000313" key="2">
    <source>
        <dbReference type="Proteomes" id="UP001642464"/>
    </source>
</evidence>
<name>A0ABP0HEX3_9DINO</name>
<gene>
    <name evidence="1" type="ORF">SCF082_LOCUS1501</name>
</gene>
<dbReference type="Proteomes" id="UP001642464">
    <property type="component" value="Unassembled WGS sequence"/>
</dbReference>
<dbReference type="Pfam" id="PF12952">
    <property type="entry name" value="DUF3841"/>
    <property type="match status" value="1"/>
</dbReference>
<protein>
    <submittedName>
        <fullName evidence="1">Exosome complex component RRP42</fullName>
    </submittedName>
</protein>
<comment type="caution">
    <text evidence="1">The sequence shown here is derived from an EMBL/GenBank/DDBJ whole genome shotgun (WGS) entry which is preliminary data.</text>
</comment>
<reference evidence="1 2" key="1">
    <citation type="submission" date="2024-02" db="EMBL/GenBank/DDBJ databases">
        <authorList>
            <person name="Chen Y."/>
            <person name="Shah S."/>
            <person name="Dougan E. K."/>
            <person name="Thang M."/>
            <person name="Chan C."/>
        </authorList>
    </citation>
    <scope>NUCLEOTIDE SEQUENCE [LARGE SCALE GENOMIC DNA]</scope>
</reference>
<dbReference type="InterPro" id="IPR024211">
    <property type="entry name" value="DUF3841"/>
</dbReference>
<organism evidence="1 2">
    <name type="scientific">Durusdinium trenchii</name>
    <dbReference type="NCBI Taxonomy" id="1381693"/>
    <lineage>
        <taxon>Eukaryota</taxon>
        <taxon>Sar</taxon>
        <taxon>Alveolata</taxon>
        <taxon>Dinophyceae</taxon>
        <taxon>Suessiales</taxon>
        <taxon>Symbiodiniaceae</taxon>
        <taxon>Durusdinium</taxon>
    </lineage>
</organism>
<sequence>MGACAGFACDSNAQQRTPTADEATIMVRVWTLQSLSGYEAALKAGAVRASPKHLENGDFCNEDSYGFMSHELQKRVGPCPAEVSQSWLERGGSGLPAPVWVWQQFRSRAQPEYVPEPWVCGERAVLLEAEVPREEVLPSQFNAFNHVLNDIPLPLTEEEDEELSALKTTEPEAFRERKLQSWQRIFEALVCLFLQVL</sequence>
<proteinExistence type="predicted"/>